<dbReference type="AlphaFoldDB" id="A0AAU9JM39"/>
<reference evidence="1" key="1">
    <citation type="submission" date="2021-09" db="EMBL/GenBank/DDBJ databases">
        <authorList>
            <consortium name="AG Swart"/>
            <person name="Singh M."/>
            <person name="Singh A."/>
            <person name="Seah K."/>
            <person name="Emmerich C."/>
        </authorList>
    </citation>
    <scope>NUCLEOTIDE SEQUENCE</scope>
    <source>
        <strain evidence="1">ATCC30299</strain>
    </source>
</reference>
<sequence length="134" mass="15805">MFVNYLSHLDDSVELNKHKNIQSSRIPLKVIKEHLRQPFRYSLSISPHNATCRLPQISSHRLKISVDINDFSNDLSINIEKEKKLPSITPISMHSKRKSRIKIFKQLENIEKEDAENESPIHQRLRPRLNKEFL</sequence>
<protein>
    <submittedName>
        <fullName evidence="1">Uncharacterized protein</fullName>
    </submittedName>
</protein>
<comment type="caution">
    <text evidence="1">The sequence shown here is derived from an EMBL/GenBank/DDBJ whole genome shotgun (WGS) entry which is preliminary data.</text>
</comment>
<organism evidence="1 2">
    <name type="scientific">Blepharisma stoltei</name>
    <dbReference type="NCBI Taxonomy" id="1481888"/>
    <lineage>
        <taxon>Eukaryota</taxon>
        <taxon>Sar</taxon>
        <taxon>Alveolata</taxon>
        <taxon>Ciliophora</taxon>
        <taxon>Postciliodesmatophora</taxon>
        <taxon>Heterotrichea</taxon>
        <taxon>Heterotrichida</taxon>
        <taxon>Blepharismidae</taxon>
        <taxon>Blepharisma</taxon>
    </lineage>
</organism>
<proteinExistence type="predicted"/>
<accession>A0AAU9JM39</accession>
<evidence type="ECO:0000313" key="2">
    <source>
        <dbReference type="Proteomes" id="UP001162131"/>
    </source>
</evidence>
<keyword evidence="2" id="KW-1185">Reference proteome</keyword>
<gene>
    <name evidence="1" type="ORF">BSTOLATCC_MIC31931</name>
</gene>
<evidence type="ECO:0000313" key="1">
    <source>
        <dbReference type="EMBL" id="CAG9322815.1"/>
    </source>
</evidence>
<name>A0AAU9JM39_9CILI</name>
<dbReference type="EMBL" id="CAJZBQ010000032">
    <property type="protein sequence ID" value="CAG9322815.1"/>
    <property type="molecule type" value="Genomic_DNA"/>
</dbReference>
<dbReference type="Proteomes" id="UP001162131">
    <property type="component" value="Unassembled WGS sequence"/>
</dbReference>